<feature type="region of interest" description="Disordered" evidence="1">
    <location>
        <begin position="156"/>
        <end position="177"/>
    </location>
</feature>
<evidence type="ECO:0000313" key="2">
    <source>
        <dbReference type="EMBL" id="KIJ37327.1"/>
    </source>
</evidence>
<dbReference type="AlphaFoldDB" id="A0A0C9V706"/>
<dbReference type="HOGENOM" id="CLU_1405637_0_0_1"/>
<sequence length="194" mass="20962">MRVVKPRRVPDALHVSIPFNTLHNCLWQYMKATKILAGIGRKQRRAPQRDDLFTPPTANLKVIQVPYCMPSQQSNNTQDETTTPKCSWTNGSSGPYNADLWMAPDSTSTSSTTARAQIASGSTPRAQNASSQTPTPGKLCSVFDWDTLTGQGVFPGSLATTVPDTNSPEIPTSTYPMEDISSSAEATGVRTVTV</sequence>
<feature type="compositionally biased region" description="Polar residues" evidence="1">
    <location>
        <begin position="158"/>
        <end position="177"/>
    </location>
</feature>
<keyword evidence="3" id="KW-1185">Reference proteome</keyword>
<feature type="compositionally biased region" description="Polar residues" evidence="1">
    <location>
        <begin position="119"/>
        <end position="135"/>
    </location>
</feature>
<accession>A0A0C9V706</accession>
<evidence type="ECO:0000313" key="3">
    <source>
        <dbReference type="Proteomes" id="UP000054279"/>
    </source>
</evidence>
<dbReference type="EMBL" id="KN837170">
    <property type="protein sequence ID" value="KIJ37327.1"/>
    <property type="molecule type" value="Genomic_DNA"/>
</dbReference>
<feature type="non-terminal residue" evidence="2">
    <location>
        <position position="194"/>
    </location>
</feature>
<proteinExistence type="predicted"/>
<feature type="region of interest" description="Disordered" evidence="1">
    <location>
        <begin position="71"/>
        <end position="90"/>
    </location>
</feature>
<feature type="region of interest" description="Disordered" evidence="1">
    <location>
        <begin position="105"/>
        <end position="137"/>
    </location>
</feature>
<protein>
    <submittedName>
        <fullName evidence="2">Uncharacterized protein</fullName>
    </submittedName>
</protein>
<reference evidence="2 3" key="1">
    <citation type="submission" date="2014-06" db="EMBL/GenBank/DDBJ databases">
        <title>Evolutionary Origins and Diversification of the Mycorrhizal Mutualists.</title>
        <authorList>
            <consortium name="DOE Joint Genome Institute"/>
            <consortium name="Mycorrhizal Genomics Consortium"/>
            <person name="Kohler A."/>
            <person name="Kuo A."/>
            <person name="Nagy L.G."/>
            <person name="Floudas D."/>
            <person name="Copeland A."/>
            <person name="Barry K.W."/>
            <person name="Cichocki N."/>
            <person name="Veneault-Fourrey C."/>
            <person name="LaButti K."/>
            <person name="Lindquist E.A."/>
            <person name="Lipzen A."/>
            <person name="Lundell T."/>
            <person name="Morin E."/>
            <person name="Murat C."/>
            <person name="Riley R."/>
            <person name="Ohm R."/>
            <person name="Sun H."/>
            <person name="Tunlid A."/>
            <person name="Henrissat B."/>
            <person name="Grigoriev I.V."/>
            <person name="Hibbett D.S."/>
            <person name="Martin F."/>
        </authorList>
    </citation>
    <scope>NUCLEOTIDE SEQUENCE [LARGE SCALE GENOMIC DNA]</scope>
    <source>
        <strain evidence="2 3">SS14</strain>
    </source>
</reference>
<organism evidence="2 3">
    <name type="scientific">Sphaerobolus stellatus (strain SS14)</name>
    <dbReference type="NCBI Taxonomy" id="990650"/>
    <lineage>
        <taxon>Eukaryota</taxon>
        <taxon>Fungi</taxon>
        <taxon>Dikarya</taxon>
        <taxon>Basidiomycota</taxon>
        <taxon>Agaricomycotina</taxon>
        <taxon>Agaricomycetes</taxon>
        <taxon>Phallomycetidae</taxon>
        <taxon>Geastrales</taxon>
        <taxon>Sphaerobolaceae</taxon>
        <taxon>Sphaerobolus</taxon>
    </lineage>
</organism>
<name>A0A0C9V706_SPHS4</name>
<dbReference type="Proteomes" id="UP000054279">
    <property type="component" value="Unassembled WGS sequence"/>
</dbReference>
<gene>
    <name evidence="2" type="ORF">M422DRAFT_260275</name>
</gene>
<evidence type="ECO:0000256" key="1">
    <source>
        <dbReference type="SAM" id="MobiDB-lite"/>
    </source>
</evidence>